<protein>
    <submittedName>
        <fullName evidence="2">Uncharacterized protein</fullName>
    </submittedName>
</protein>
<accession>A0A086SVL1</accession>
<dbReference type="AlphaFoldDB" id="A0A086SVL1"/>
<evidence type="ECO:0000313" key="2">
    <source>
        <dbReference type="EMBL" id="KFH41143.1"/>
    </source>
</evidence>
<feature type="region of interest" description="Disordered" evidence="1">
    <location>
        <begin position="282"/>
        <end position="320"/>
    </location>
</feature>
<evidence type="ECO:0000256" key="1">
    <source>
        <dbReference type="SAM" id="MobiDB-lite"/>
    </source>
</evidence>
<dbReference type="EMBL" id="JPKY01000144">
    <property type="protein sequence ID" value="KFH41143.1"/>
    <property type="molecule type" value="Genomic_DNA"/>
</dbReference>
<reference evidence="3" key="1">
    <citation type="journal article" date="2014" name="Genome Announc.">
        <title>Genome sequence and annotation of Acremonium chrysogenum, producer of the beta-lactam antibiotic cephalosporin C.</title>
        <authorList>
            <person name="Terfehr D."/>
            <person name="Dahlmann T.A."/>
            <person name="Specht T."/>
            <person name="Zadra I."/>
            <person name="Kuernsteiner H."/>
            <person name="Kueck U."/>
        </authorList>
    </citation>
    <scope>NUCLEOTIDE SEQUENCE [LARGE SCALE GENOMIC DNA]</scope>
    <source>
        <strain evidence="3">ATCC 11550 / CBS 779.69 / DSM 880 / IAM 14645 / JCM 23072 / IMI 49137</strain>
    </source>
</reference>
<dbReference type="OrthoDB" id="4826573at2759"/>
<feature type="region of interest" description="Disordered" evidence="1">
    <location>
        <begin position="1"/>
        <end position="21"/>
    </location>
</feature>
<dbReference type="STRING" id="857340.A0A086SVL1"/>
<feature type="compositionally biased region" description="Low complexity" evidence="1">
    <location>
        <begin position="12"/>
        <end position="21"/>
    </location>
</feature>
<comment type="caution">
    <text evidence="2">The sequence shown here is derived from an EMBL/GenBank/DDBJ whole genome shotgun (WGS) entry which is preliminary data.</text>
</comment>
<organism evidence="2 3">
    <name type="scientific">Hapsidospora chrysogenum (strain ATCC 11550 / CBS 779.69 / DSM 880 / IAM 14645 / JCM 23072 / IMI 49137)</name>
    <name type="common">Acremonium chrysogenum</name>
    <dbReference type="NCBI Taxonomy" id="857340"/>
    <lineage>
        <taxon>Eukaryota</taxon>
        <taxon>Fungi</taxon>
        <taxon>Dikarya</taxon>
        <taxon>Ascomycota</taxon>
        <taxon>Pezizomycotina</taxon>
        <taxon>Sordariomycetes</taxon>
        <taxon>Hypocreomycetidae</taxon>
        <taxon>Hypocreales</taxon>
        <taxon>Bionectriaceae</taxon>
        <taxon>Hapsidospora</taxon>
    </lineage>
</organism>
<gene>
    <name evidence="2" type="ORF">ACRE_081610</name>
</gene>
<sequence>MSLPSPMEIFESSLPPSSPTATTASLLEVLVREKLETAQNMVTASQSSSPFSYNRHSDTNSLLNEMGDYMNRLALVSAKLTEGLVSGEHINHAAMEVHMKAQRDTHLADLSSVAALDVQLDRLRKMRDLTYKWSRDVEAIWRPETGVRSEASPSQPSISPFVEIKPLSMQHATLSLDDSRSHTRRSLPGGSHKDQRSPKDHGSGSEASDDGDEELFQSIDMAALGNRGKGSYYCPKGIACTKGGVDKFGNLIAFERNSSFVQHCNKHRKPYRCTKEHCPNPPKKRRFARRDGLERHLNTVSHAPPHVDVPDSSAVKVESS</sequence>
<feature type="compositionally biased region" description="Basic and acidic residues" evidence="1">
    <location>
        <begin position="191"/>
        <end position="203"/>
    </location>
</feature>
<dbReference type="HOGENOM" id="CLU_1001326_0_0_1"/>
<name>A0A086SVL1_HAPC1</name>
<proteinExistence type="predicted"/>
<dbReference type="Proteomes" id="UP000029964">
    <property type="component" value="Unassembled WGS sequence"/>
</dbReference>
<feature type="region of interest" description="Disordered" evidence="1">
    <location>
        <begin position="173"/>
        <end position="211"/>
    </location>
</feature>
<evidence type="ECO:0000313" key="3">
    <source>
        <dbReference type="Proteomes" id="UP000029964"/>
    </source>
</evidence>
<keyword evidence="3" id="KW-1185">Reference proteome</keyword>